<dbReference type="GO" id="GO:0005901">
    <property type="term" value="C:caveola"/>
    <property type="evidence" value="ECO:0007669"/>
    <property type="project" value="UniProtKB-SubCell"/>
</dbReference>
<keyword evidence="3" id="KW-1185">Reference proteome</keyword>
<dbReference type="STRING" id="106549.A0A540N9A5"/>
<accession>A0A540N9A5</accession>
<gene>
    <name evidence="2" type="ORF">C1H46_006752</name>
</gene>
<dbReference type="EMBL" id="VIEB01000083">
    <property type="protein sequence ID" value="TQE07609.1"/>
    <property type="molecule type" value="Genomic_DNA"/>
</dbReference>
<protein>
    <recommendedName>
        <fullName evidence="1">Flotillin-like</fullName>
    </recommendedName>
</protein>
<comment type="caution">
    <text evidence="2">The sequence shown here is derived from an EMBL/GenBank/DDBJ whole genome shotgun (WGS) entry which is preliminary data.</text>
</comment>
<dbReference type="PANTHER" id="PTHR13806:SF31">
    <property type="entry name" value="FLOTILLIN-LIKE PROTEIN 1-RELATED"/>
    <property type="match status" value="1"/>
</dbReference>
<keyword evidence="1" id="KW-0472">Membrane</keyword>
<comment type="similarity">
    <text evidence="1">Belongs to the band 7/mec-2 family. Flotillin subfamily.</text>
</comment>
<dbReference type="AlphaFoldDB" id="A0A540N9A5"/>
<name>A0A540N9A5_MALBA</name>
<keyword evidence="1" id="KW-1003">Cell membrane</keyword>
<dbReference type="PANTHER" id="PTHR13806">
    <property type="entry name" value="FLOTILLIN-RELATED"/>
    <property type="match status" value="1"/>
</dbReference>
<reference evidence="2 3" key="1">
    <citation type="journal article" date="2019" name="G3 (Bethesda)">
        <title>Sequencing of a Wild Apple (Malus baccata) Genome Unravels the Differences Between Cultivated and Wild Apple Species Regarding Disease Resistance and Cold Tolerance.</title>
        <authorList>
            <person name="Chen X."/>
        </authorList>
    </citation>
    <scope>NUCLEOTIDE SEQUENCE [LARGE SCALE GENOMIC DNA]</scope>
    <source>
        <strain evidence="3">cv. Shandingzi</strain>
        <tissue evidence="2">Leaves</tissue>
    </source>
</reference>
<organism evidence="2 3">
    <name type="scientific">Malus baccata</name>
    <name type="common">Siberian crab apple</name>
    <name type="synonym">Pyrus baccata</name>
    <dbReference type="NCBI Taxonomy" id="106549"/>
    <lineage>
        <taxon>Eukaryota</taxon>
        <taxon>Viridiplantae</taxon>
        <taxon>Streptophyta</taxon>
        <taxon>Embryophyta</taxon>
        <taxon>Tracheophyta</taxon>
        <taxon>Spermatophyta</taxon>
        <taxon>Magnoliopsida</taxon>
        <taxon>eudicotyledons</taxon>
        <taxon>Gunneridae</taxon>
        <taxon>Pentapetalae</taxon>
        <taxon>rosids</taxon>
        <taxon>fabids</taxon>
        <taxon>Rosales</taxon>
        <taxon>Rosaceae</taxon>
        <taxon>Amygdaloideae</taxon>
        <taxon>Maleae</taxon>
        <taxon>Malus</taxon>
    </lineage>
</organism>
<evidence type="ECO:0000313" key="2">
    <source>
        <dbReference type="EMBL" id="TQE07609.1"/>
    </source>
</evidence>
<evidence type="ECO:0000256" key="1">
    <source>
        <dbReference type="RuleBase" id="RU366054"/>
    </source>
</evidence>
<sequence>MTEARLYARQQAADAEYFAKKREVQGLMALGQAQGTYPCSLLDAVRGNYAAVRDFLMINNGMFQQVAQINDDAVCSLQPKISSWTTSGAKGSDGGANGAFKKVAGVYKTLPPLFTTVNEQTGMLPPPWLGTLSNSPSINSTLGTSN</sequence>
<dbReference type="InterPro" id="IPR027705">
    <property type="entry name" value="Flotillin_fam"/>
</dbReference>
<dbReference type="Proteomes" id="UP000315295">
    <property type="component" value="Unassembled WGS sequence"/>
</dbReference>
<comment type="subcellular location">
    <subcellularLocation>
        <location evidence="1">Cell membrane</location>
        <topology evidence="1">Lipid-anchor</topology>
    </subcellularLocation>
    <subcellularLocation>
        <location evidence="1">Membrane</location>
        <location evidence="1">Caveola</location>
    </subcellularLocation>
</comment>
<evidence type="ECO:0000313" key="3">
    <source>
        <dbReference type="Proteomes" id="UP000315295"/>
    </source>
</evidence>
<proteinExistence type="inferred from homology"/>